<dbReference type="RefSeq" id="WP_408624796.1">
    <property type="nucleotide sequence ID" value="NZ_JBEQCT010000009.1"/>
</dbReference>
<accession>A0ABW9G9X9</accession>
<protein>
    <submittedName>
        <fullName evidence="2">PilW family protein</fullName>
    </submittedName>
</protein>
<dbReference type="Pfam" id="PF16074">
    <property type="entry name" value="PilW"/>
    <property type="match status" value="1"/>
</dbReference>
<evidence type="ECO:0000313" key="2">
    <source>
        <dbReference type="EMBL" id="MFM2486491.1"/>
    </source>
</evidence>
<keyword evidence="1" id="KW-0812">Transmembrane</keyword>
<dbReference type="InterPro" id="IPR012902">
    <property type="entry name" value="N_methyl_site"/>
</dbReference>
<dbReference type="Proteomes" id="UP001629953">
    <property type="component" value="Unassembled WGS sequence"/>
</dbReference>
<keyword evidence="3" id="KW-1185">Reference proteome</keyword>
<evidence type="ECO:0000256" key="1">
    <source>
        <dbReference type="SAM" id="Phobius"/>
    </source>
</evidence>
<evidence type="ECO:0000313" key="3">
    <source>
        <dbReference type="Proteomes" id="UP001629953"/>
    </source>
</evidence>
<organism evidence="2 3">
    <name type="scientific">Celerinatantimonas yamalensis</name>
    <dbReference type="NCBI Taxonomy" id="559956"/>
    <lineage>
        <taxon>Bacteria</taxon>
        <taxon>Pseudomonadati</taxon>
        <taxon>Pseudomonadota</taxon>
        <taxon>Gammaproteobacteria</taxon>
        <taxon>Celerinatantimonadaceae</taxon>
        <taxon>Celerinatantimonas</taxon>
    </lineage>
</organism>
<comment type="caution">
    <text evidence="2">The sequence shown here is derived from an EMBL/GenBank/DDBJ whole genome shotgun (WGS) entry which is preliminary data.</text>
</comment>
<feature type="transmembrane region" description="Helical" evidence="1">
    <location>
        <begin position="12"/>
        <end position="33"/>
    </location>
</feature>
<dbReference type="Pfam" id="PF07963">
    <property type="entry name" value="N_methyl"/>
    <property type="match status" value="1"/>
</dbReference>
<dbReference type="EMBL" id="JBEQCT010000009">
    <property type="protein sequence ID" value="MFM2486491.1"/>
    <property type="molecule type" value="Genomic_DNA"/>
</dbReference>
<keyword evidence="1" id="KW-0472">Membrane</keyword>
<name>A0ABW9G9X9_9GAMM</name>
<reference evidence="2 3" key="1">
    <citation type="journal article" date="2013" name="Int. J. Syst. Evol. Microbiol.">
        <title>Celerinatantimonas yamalensis sp. nov., a cold-adapted diazotrophic bacterium from a cold permafrost brine.</title>
        <authorList>
            <person name="Shcherbakova V."/>
            <person name="Chuvilskaya N."/>
            <person name="Rivkina E."/>
            <person name="Demidov N."/>
            <person name="Uchaeva V."/>
            <person name="Suetin S."/>
            <person name="Suzina N."/>
            <person name="Gilichinsky D."/>
        </authorList>
    </citation>
    <scope>NUCLEOTIDE SEQUENCE [LARGE SCALE GENOMIC DNA]</scope>
    <source>
        <strain evidence="2 3">C7</strain>
    </source>
</reference>
<dbReference type="PROSITE" id="PS00409">
    <property type="entry name" value="PROKAR_NTER_METHYL"/>
    <property type="match status" value="1"/>
</dbReference>
<proteinExistence type="predicted"/>
<keyword evidence="1" id="KW-1133">Transmembrane helix</keyword>
<dbReference type="NCBIfam" id="TIGR02532">
    <property type="entry name" value="IV_pilin_GFxxxE"/>
    <property type="match status" value="1"/>
</dbReference>
<sequence length="305" mass="34001">MMQRMREQGFSLVEVLFSLSIALILLAAGYHSYVTVQRQRLSAHQRGELRLTETAAMQAIGHWLRHASDFALLRFAPPIHLPAAMANDSCHIPQLPLQFNSERMPVPIQALNVSKDVTAMGCLGSVTHPLVGGSSILVIHAISGPSQHHLSQAISWSVKSGKAGDVHYWAYQPQWLFIVKDGQTTGLMHLYRDIQGIKGAKQGIFIRGVEKMLMKFAICSPNGLRWRTLQAMRPDDWTQVQLVQLGLLVRARNKAANYTNQRIYQLAGTKVGPFNDHYRRVAENRLIALSSETSLCVIDTKVVSS</sequence>
<gene>
    <name evidence="2" type="ORF">ABUE30_15775</name>
</gene>
<dbReference type="InterPro" id="IPR032092">
    <property type="entry name" value="PilW"/>
</dbReference>